<dbReference type="EMBL" id="ABIC01000003">
    <property type="protein sequence ID" value="EDQ02446.1"/>
    <property type="molecule type" value="Genomic_DNA"/>
</dbReference>
<dbReference type="AlphaFoldDB" id="A9CYB4"/>
<gene>
    <name evidence="1" type="ORF">KT99_02997</name>
</gene>
<dbReference type="RefSeq" id="WP_005496491.1">
    <property type="nucleotide sequence ID" value="NZ_ABIC01000003.1"/>
</dbReference>
<dbReference type="Proteomes" id="UP000005839">
    <property type="component" value="Unassembled WGS sequence"/>
</dbReference>
<keyword evidence="2" id="KW-1185">Reference proteome</keyword>
<accession>A9CYB4</accession>
<protein>
    <submittedName>
        <fullName evidence="1">Uncharacterized protein</fullName>
    </submittedName>
</protein>
<reference evidence="1 2" key="1">
    <citation type="submission" date="2007-10" db="EMBL/GenBank/DDBJ databases">
        <authorList>
            <person name="Yayanos A."/>
            <person name="Ferriera S."/>
            <person name="Johnson J."/>
            <person name="Kravitz S."/>
            <person name="Halpern A."/>
            <person name="Remington K."/>
            <person name="Beeson K."/>
            <person name="Tran B."/>
            <person name="Rogers Y.-H."/>
            <person name="Friedman R."/>
            <person name="Venter J.C."/>
        </authorList>
    </citation>
    <scope>NUCLEOTIDE SEQUENCE [LARGE SCALE GENOMIC DNA]</scope>
    <source>
        <strain evidence="1 2">KT99</strain>
    </source>
</reference>
<proteinExistence type="predicted"/>
<sequence length="57" mass="6156">MKHWLIILSCAVFVIASMLTSGLIRALIDLGAFACLLWLVLGYKPAPVKQSKLVGGK</sequence>
<name>A9CYB4_9GAMM</name>
<evidence type="ECO:0000313" key="2">
    <source>
        <dbReference type="Proteomes" id="UP000005839"/>
    </source>
</evidence>
<evidence type="ECO:0000313" key="1">
    <source>
        <dbReference type="EMBL" id="EDQ02446.1"/>
    </source>
</evidence>
<organism evidence="1 2">
    <name type="scientific">Shewanella benthica KT99</name>
    <dbReference type="NCBI Taxonomy" id="314608"/>
    <lineage>
        <taxon>Bacteria</taxon>
        <taxon>Pseudomonadati</taxon>
        <taxon>Pseudomonadota</taxon>
        <taxon>Gammaproteobacteria</taxon>
        <taxon>Alteromonadales</taxon>
        <taxon>Shewanellaceae</taxon>
        <taxon>Shewanella</taxon>
    </lineage>
</organism>
<comment type="caution">
    <text evidence="1">The sequence shown here is derived from an EMBL/GenBank/DDBJ whole genome shotgun (WGS) entry which is preliminary data.</text>
</comment>